<dbReference type="InterPro" id="IPR058240">
    <property type="entry name" value="rSAM_sf"/>
</dbReference>
<dbReference type="EMBL" id="FXUV01000052">
    <property type="protein sequence ID" value="SMQ13273.1"/>
    <property type="molecule type" value="Genomic_DNA"/>
</dbReference>
<evidence type="ECO:0000256" key="2">
    <source>
        <dbReference type="ARBA" id="ARBA00022691"/>
    </source>
</evidence>
<keyword evidence="7" id="KW-0456">Lyase</keyword>
<protein>
    <submittedName>
        <fullName evidence="7">Pyruvate formate lyase-activating enzyme 1</fullName>
    </submittedName>
</protein>
<keyword evidence="4" id="KW-0408">Iron</keyword>
<dbReference type="SUPFAM" id="SSF102114">
    <property type="entry name" value="Radical SAM enzymes"/>
    <property type="match status" value="1"/>
</dbReference>
<evidence type="ECO:0000313" key="7">
    <source>
        <dbReference type="EMBL" id="SNB73708.1"/>
    </source>
</evidence>
<reference evidence="8" key="2">
    <citation type="submission" date="2017-06" db="EMBL/GenBank/DDBJ databases">
        <authorList>
            <person name="Laurent S."/>
        </authorList>
    </citation>
    <scope>NUCLEOTIDE SEQUENCE [LARGE SCALE GENOMIC DNA]</scope>
</reference>
<keyword evidence="2" id="KW-0949">S-adenosyl-L-methionine</keyword>
<dbReference type="SFLD" id="SFLDS00029">
    <property type="entry name" value="Radical_SAM"/>
    <property type="match status" value="1"/>
</dbReference>
<keyword evidence="5" id="KW-0411">Iron-sulfur</keyword>
<name>A0A238TDW7_9NEIS</name>
<dbReference type="GO" id="GO:0016829">
    <property type="term" value="F:lyase activity"/>
    <property type="evidence" value="ECO:0007669"/>
    <property type="project" value="UniProtKB-KW"/>
</dbReference>
<gene>
    <name evidence="7" type="ORF">KEBURONENSIS_00333</name>
    <name evidence="6" type="ORF">KEBURONENSIS_00502</name>
</gene>
<evidence type="ECO:0000313" key="6">
    <source>
        <dbReference type="EMBL" id="SMQ13273.1"/>
    </source>
</evidence>
<comment type="cofactor">
    <cofactor evidence="1">
        <name>[4Fe-4S] cluster</name>
        <dbReference type="ChEBI" id="CHEBI:49883"/>
    </cofactor>
</comment>
<dbReference type="EMBL" id="FXUV02000032">
    <property type="protein sequence ID" value="SNB73708.1"/>
    <property type="molecule type" value="Genomic_DNA"/>
</dbReference>
<reference evidence="7" key="3">
    <citation type="submission" date="2017-06" db="EMBL/GenBank/DDBJ databases">
        <authorList>
            <person name="Kim H.J."/>
            <person name="Triplett B.A."/>
        </authorList>
    </citation>
    <scope>NUCLEOTIDE SEQUENCE [LARGE SCALE GENOMIC DNA]</scope>
    <source>
        <strain evidence="7">Kingella_eburonensis</strain>
    </source>
</reference>
<keyword evidence="7" id="KW-0670">Pyruvate</keyword>
<evidence type="ECO:0000313" key="8">
    <source>
        <dbReference type="Proteomes" id="UP000215450"/>
    </source>
</evidence>
<dbReference type="OrthoDB" id="9782387at2"/>
<evidence type="ECO:0000256" key="1">
    <source>
        <dbReference type="ARBA" id="ARBA00001966"/>
    </source>
</evidence>
<evidence type="ECO:0000256" key="3">
    <source>
        <dbReference type="ARBA" id="ARBA00022723"/>
    </source>
</evidence>
<dbReference type="InterPro" id="IPR014191">
    <property type="entry name" value="Anaer_RNR_activator"/>
</dbReference>
<dbReference type="Pfam" id="PF13353">
    <property type="entry name" value="Fer4_12"/>
    <property type="match status" value="1"/>
</dbReference>
<dbReference type="InterPro" id="IPR013785">
    <property type="entry name" value="Aldolase_TIM"/>
</dbReference>
<dbReference type="STRING" id="1522312.GCA_900177895_01939"/>
<dbReference type="AlphaFoldDB" id="A0A238TDW7"/>
<dbReference type="RefSeq" id="WP_095063246.1">
    <property type="nucleotide sequence ID" value="NZ_FXUV02000032.1"/>
</dbReference>
<dbReference type="Gene3D" id="3.20.20.70">
    <property type="entry name" value="Aldolase class I"/>
    <property type="match status" value="1"/>
</dbReference>
<evidence type="ECO:0000256" key="4">
    <source>
        <dbReference type="ARBA" id="ARBA00023004"/>
    </source>
</evidence>
<dbReference type="InterPro" id="IPR007197">
    <property type="entry name" value="rSAM"/>
</dbReference>
<keyword evidence="3" id="KW-0479">Metal-binding</keyword>
<reference evidence="6" key="1">
    <citation type="submission" date="2017-05" db="EMBL/GenBank/DDBJ databases">
        <authorList>
            <person name="Song R."/>
            <person name="Chenine A.L."/>
            <person name="Ruprecht R.M."/>
        </authorList>
    </citation>
    <scope>NUCLEOTIDE SEQUENCE</scope>
    <source>
        <strain evidence="6">Kingella_eburonensis</strain>
    </source>
</reference>
<dbReference type="Proteomes" id="UP000215450">
    <property type="component" value="Unassembled WGS sequence"/>
</dbReference>
<keyword evidence="8" id="KW-1185">Reference proteome</keyword>
<dbReference type="GO" id="GO:0051536">
    <property type="term" value="F:iron-sulfur cluster binding"/>
    <property type="evidence" value="ECO:0007669"/>
    <property type="project" value="UniProtKB-KW"/>
</dbReference>
<accession>A0A238TDW7</accession>
<proteinExistence type="predicted"/>
<organism evidence="7 8">
    <name type="scientific">Kingella negevensis</name>
    <dbReference type="NCBI Taxonomy" id="1522312"/>
    <lineage>
        <taxon>Bacteria</taxon>
        <taxon>Pseudomonadati</taxon>
        <taxon>Pseudomonadota</taxon>
        <taxon>Betaproteobacteria</taxon>
        <taxon>Neisseriales</taxon>
        <taxon>Neisseriaceae</taxon>
        <taxon>Kingella</taxon>
    </lineage>
</organism>
<dbReference type="NCBIfam" id="TIGR02826">
    <property type="entry name" value="RNR_activ_nrdG3"/>
    <property type="match status" value="1"/>
</dbReference>
<evidence type="ECO:0000256" key="5">
    <source>
        <dbReference type="ARBA" id="ARBA00023014"/>
    </source>
</evidence>
<dbReference type="GO" id="GO:0046872">
    <property type="term" value="F:metal ion binding"/>
    <property type="evidence" value="ECO:0007669"/>
    <property type="project" value="UniProtKB-KW"/>
</dbReference>
<sequence>MNNPLFFTREEIVWQEVPNEVSLAFLVSGCPLRCVGCHSADSWKPNRGDELSVNYLHSRLRQYRGLLTCVLFMGGEWQPETLLVLLKIAREEFGLLTCLYTGYEREELPPELLPELTFLKTGRWQPENGGLDSATTNQKFVDLRTDADLTHLFRKS</sequence>